<proteinExistence type="predicted"/>
<protein>
    <submittedName>
        <fullName evidence="1">Glucokinase</fullName>
    </submittedName>
</protein>
<dbReference type="EMBL" id="BROD01000001">
    <property type="protein sequence ID" value="GKX68394.1"/>
    <property type="molecule type" value="Genomic_DNA"/>
</dbReference>
<accession>A0ACB5RH69</accession>
<keyword evidence="2" id="KW-1185">Reference proteome</keyword>
<gene>
    <name evidence="1" type="primary">glcK_3</name>
    <name evidence="1" type="ORF">rsdtw13_36520</name>
</gene>
<name>A0ACB5RH69_9CLOT</name>
<evidence type="ECO:0000313" key="1">
    <source>
        <dbReference type="EMBL" id="GKX68394.1"/>
    </source>
</evidence>
<reference evidence="1" key="1">
    <citation type="journal article" date="2025" name="Int. J. Syst. Evol. Microbiol.">
        <title>Inconstantimicrobium mannanitabidum sp. nov., a novel member of the family Clostridiaceae isolated from anoxic soil under the treatment of reductive soil disinfestation.</title>
        <authorList>
            <person name="Ueki A."/>
            <person name="Tonouchi A."/>
            <person name="Honma S."/>
            <person name="Kaku N."/>
            <person name="Ueki K."/>
        </authorList>
    </citation>
    <scope>NUCLEOTIDE SEQUENCE</scope>
    <source>
        <strain evidence="1">TW13</strain>
    </source>
</reference>
<evidence type="ECO:0000313" key="2">
    <source>
        <dbReference type="Proteomes" id="UP001058074"/>
    </source>
</evidence>
<organism evidence="1 2">
    <name type="scientific">Inconstantimicrobium mannanitabidum</name>
    <dbReference type="NCBI Taxonomy" id="1604901"/>
    <lineage>
        <taxon>Bacteria</taxon>
        <taxon>Bacillati</taxon>
        <taxon>Bacillota</taxon>
        <taxon>Clostridia</taxon>
        <taxon>Eubacteriales</taxon>
        <taxon>Clostridiaceae</taxon>
        <taxon>Inconstantimicrobium</taxon>
    </lineage>
</organism>
<comment type="caution">
    <text evidence="1">The sequence shown here is derived from an EMBL/GenBank/DDBJ whole genome shotgun (WGS) entry which is preliminary data.</text>
</comment>
<sequence length="315" mass="34644">MNKQYVIGVDLGGTKINIAIADIKGNIVINEIRDTEAYFGEKHIVNNILKQIEHLLRKMNISSKDLKAIGIGAPGIIDQDKGIIIKATQLPFENFNIISPIREKYNIPIFLQNDANVAALGEYMSEENKNCKDMIYLTISTGIGGAAIINGELYFGSSANALEVGHTVVKLDGEKCNCGNYGCLETIASGNSIEKRGNKIYEKHMKISNSNYKKITTKDVFIKAESGEEQYRKILEEAYFYLAISLANLIVLFDPELIVIGGGVGNSSYFDLNKLSKIIFQKGFSKMHKDLKIRKSKLKGNSGVVGAVALAIRGI</sequence>
<dbReference type="Proteomes" id="UP001058074">
    <property type="component" value="Unassembled WGS sequence"/>
</dbReference>